<evidence type="ECO:0000256" key="1">
    <source>
        <dbReference type="SAM" id="MobiDB-lite"/>
    </source>
</evidence>
<organism evidence="2 3">
    <name type="scientific">Imshaugia aleurites</name>
    <dbReference type="NCBI Taxonomy" id="172621"/>
    <lineage>
        <taxon>Eukaryota</taxon>
        <taxon>Fungi</taxon>
        <taxon>Dikarya</taxon>
        <taxon>Ascomycota</taxon>
        <taxon>Pezizomycotina</taxon>
        <taxon>Lecanoromycetes</taxon>
        <taxon>OSLEUM clade</taxon>
        <taxon>Lecanoromycetidae</taxon>
        <taxon>Lecanorales</taxon>
        <taxon>Lecanorineae</taxon>
        <taxon>Parmeliaceae</taxon>
        <taxon>Imshaugia</taxon>
    </lineage>
</organism>
<proteinExistence type="predicted"/>
<name>A0A8H3EV73_9LECA</name>
<accession>A0A8H3EV73</accession>
<evidence type="ECO:0000313" key="2">
    <source>
        <dbReference type="EMBL" id="CAF9909486.1"/>
    </source>
</evidence>
<feature type="region of interest" description="Disordered" evidence="1">
    <location>
        <begin position="1"/>
        <end position="54"/>
    </location>
</feature>
<keyword evidence="3" id="KW-1185">Reference proteome</keyword>
<gene>
    <name evidence="2" type="ORF">IMSHALPRED_008377</name>
</gene>
<dbReference type="OrthoDB" id="5411387at2759"/>
<comment type="caution">
    <text evidence="2">The sequence shown here is derived from an EMBL/GenBank/DDBJ whole genome shotgun (WGS) entry which is preliminary data.</text>
</comment>
<dbReference type="AlphaFoldDB" id="A0A8H3EV73"/>
<dbReference type="EMBL" id="CAJPDT010000006">
    <property type="protein sequence ID" value="CAF9909486.1"/>
    <property type="molecule type" value="Genomic_DNA"/>
</dbReference>
<reference evidence="2" key="1">
    <citation type="submission" date="2021-03" db="EMBL/GenBank/DDBJ databases">
        <authorList>
            <person name="Tagirdzhanova G."/>
        </authorList>
    </citation>
    <scope>NUCLEOTIDE SEQUENCE</scope>
</reference>
<evidence type="ECO:0000313" key="3">
    <source>
        <dbReference type="Proteomes" id="UP000664534"/>
    </source>
</evidence>
<sequence length="116" mass="13552">MMGGSQEIQVSEKRTITRRRTSSWESESPKALVFDPDHPDNVTEEAATAENKASNSLEVQLPRWRNRVHIYEDQAKEGYIFTLRLDRLGFRKNCKRRLGYDYKVLHVKGEKPIRSC</sequence>
<dbReference type="Proteomes" id="UP000664534">
    <property type="component" value="Unassembled WGS sequence"/>
</dbReference>
<protein>
    <submittedName>
        <fullName evidence="2">Uncharacterized protein</fullName>
    </submittedName>
</protein>